<comment type="caution">
    <text evidence="6">The sequence shown here is derived from an EMBL/GenBank/DDBJ whole genome shotgun (WGS) entry which is preliminary data.</text>
</comment>
<dbReference type="PROSITE" id="PS50977">
    <property type="entry name" value="HTH_TETR_2"/>
    <property type="match status" value="1"/>
</dbReference>
<accession>A0ABV6A606</accession>
<dbReference type="RefSeq" id="WP_377858725.1">
    <property type="nucleotide sequence ID" value="NZ_JBHLZU010000024.1"/>
</dbReference>
<dbReference type="PANTHER" id="PTHR30055">
    <property type="entry name" value="HTH-TYPE TRANSCRIPTIONAL REGULATOR RUTR"/>
    <property type="match status" value="1"/>
</dbReference>
<dbReference type="InterPro" id="IPR050109">
    <property type="entry name" value="HTH-type_TetR-like_transc_reg"/>
</dbReference>
<dbReference type="SUPFAM" id="SSF46689">
    <property type="entry name" value="Homeodomain-like"/>
    <property type="match status" value="1"/>
</dbReference>
<reference evidence="6 7" key="1">
    <citation type="submission" date="2024-09" db="EMBL/GenBank/DDBJ databases">
        <authorList>
            <person name="Sun Q."/>
            <person name="Mori K."/>
        </authorList>
    </citation>
    <scope>NUCLEOTIDE SEQUENCE [LARGE SCALE GENOMIC DNA]</scope>
    <source>
        <strain evidence="6 7">TBRC 7907</strain>
    </source>
</reference>
<dbReference type="PRINTS" id="PR00455">
    <property type="entry name" value="HTHTETR"/>
</dbReference>
<dbReference type="Proteomes" id="UP001589693">
    <property type="component" value="Unassembled WGS sequence"/>
</dbReference>
<feature type="DNA-binding region" description="H-T-H motif" evidence="4">
    <location>
        <begin position="36"/>
        <end position="55"/>
    </location>
</feature>
<evidence type="ECO:0000256" key="2">
    <source>
        <dbReference type="ARBA" id="ARBA00023125"/>
    </source>
</evidence>
<keyword evidence="3" id="KW-0804">Transcription</keyword>
<gene>
    <name evidence="6" type="ORF">ACFFQA_28235</name>
</gene>
<dbReference type="PANTHER" id="PTHR30055:SF234">
    <property type="entry name" value="HTH-TYPE TRANSCRIPTIONAL REGULATOR BETI"/>
    <property type="match status" value="1"/>
</dbReference>
<evidence type="ECO:0000259" key="5">
    <source>
        <dbReference type="PROSITE" id="PS50977"/>
    </source>
</evidence>
<protein>
    <submittedName>
        <fullName evidence="6">TetR/AcrR family transcriptional regulator</fullName>
    </submittedName>
</protein>
<keyword evidence="2 4" id="KW-0238">DNA-binding</keyword>
<dbReference type="Pfam" id="PF00440">
    <property type="entry name" value="TetR_N"/>
    <property type="match status" value="1"/>
</dbReference>
<keyword evidence="7" id="KW-1185">Reference proteome</keyword>
<sequence>MTGVKSSRTSRATETRRRITAAATELFLANGYGATTLQQVADQAGVAVQTIYFTFRNKPTLLKELVDVAIAGDDRPMATLDRPWFADVVAAPDARSGLTALVAGSRAVLERVAAVSDMVRTAAAAHPELRDLWPDREDPRYTVHTAAAKALLDKPGIRAGLAEEQAADILYALLSPELFLILTRDRAWTPETWQCWATDVLATQLLDRDAPEPA</sequence>
<dbReference type="EMBL" id="JBHLZU010000024">
    <property type="protein sequence ID" value="MFB9907843.1"/>
    <property type="molecule type" value="Genomic_DNA"/>
</dbReference>
<evidence type="ECO:0000256" key="4">
    <source>
        <dbReference type="PROSITE-ProRule" id="PRU00335"/>
    </source>
</evidence>
<keyword evidence="1" id="KW-0805">Transcription regulation</keyword>
<evidence type="ECO:0000256" key="1">
    <source>
        <dbReference type="ARBA" id="ARBA00023015"/>
    </source>
</evidence>
<proteinExistence type="predicted"/>
<evidence type="ECO:0000313" key="6">
    <source>
        <dbReference type="EMBL" id="MFB9907843.1"/>
    </source>
</evidence>
<dbReference type="InterPro" id="IPR001647">
    <property type="entry name" value="HTH_TetR"/>
</dbReference>
<dbReference type="InterPro" id="IPR009057">
    <property type="entry name" value="Homeodomain-like_sf"/>
</dbReference>
<dbReference type="Gene3D" id="1.10.357.10">
    <property type="entry name" value="Tetracycline Repressor, domain 2"/>
    <property type="match status" value="1"/>
</dbReference>
<feature type="domain" description="HTH tetR-type" evidence="5">
    <location>
        <begin position="13"/>
        <end position="73"/>
    </location>
</feature>
<evidence type="ECO:0000256" key="3">
    <source>
        <dbReference type="ARBA" id="ARBA00023163"/>
    </source>
</evidence>
<name>A0ABV6A606_9PSEU</name>
<evidence type="ECO:0000313" key="7">
    <source>
        <dbReference type="Proteomes" id="UP001589693"/>
    </source>
</evidence>
<organism evidence="6 7">
    <name type="scientific">Allokutzneria oryzae</name>
    <dbReference type="NCBI Taxonomy" id="1378989"/>
    <lineage>
        <taxon>Bacteria</taxon>
        <taxon>Bacillati</taxon>
        <taxon>Actinomycetota</taxon>
        <taxon>Actinomycetes</taxon>
        <taxon>Pseudonocardiales</taxon>
        <taxon>Pseudonocardiaceae</taxon>
        <taxon>Allokutzneria</taxon>
    </lineage>
</organism>